<protein>
    <submittedName>
        <fullName evidence="1">Uncharacterized protein</fullName>
    </submittedName>
</protein>
<dbReference type="EMBL" id="JADNRY010000060">
    <property type="protein sequence ID" value="KAF9068501.1"/>
    <property type="molecule type" value="Genomic_DNA"/>
</dbReference>
<keyword evidence="2" id="KW-1185">Reference proteome</keyword>
<evidence type="ECO:0000313" key="1">
    <source>
        <dbReference type="EMBL" id="KAF9068501.1"/>
    </source>
</evidence>
<dbReference type="AlphaFoldDB" id="A0A9P5PSB0"/>
<organism evidence="1 2">
    <name type="scientific">Rhodocollybia butyracea</name>
    <dbReference type="NCBI Taxonomy" id="206335"/>
    <lineage>
        <taxon>Eukaryota</taxon>
        <taxon>Fungi</taxon>
        <taxon>Dikarya</taxon>
        <taxon>Basidiomycota</taxon>
        <taxon>Agaricomycotina</taxon>
        <taxon>Agaricomycetes</taxon>
        <taxon>Agaricomycetidae</taxon>
        <taxon>Agaricales</taxon>
        <taxon>Marasmiineae</taxon>
        <taxon>Omphalotaceae</taxon>
        <taxon>Rhodocollybia</taxon>
    </lineage>
</organism>
<gene>
    <name evidence="1" type="ORF">BDP27DRAFT_816052</name>
</gene>
<sequence length="204" mass="23029">MAPTDLLAEDDTSNEGLLEEALQALPNRHPEIRLLRVLVSLHDKIHLEELEFDNSDTYPVASFNISMIRDTMEDVSQEDALSGLVVSIISDIKQNPPPETETELSVSYRPPAEASTAQHHLVVLRLRHLRNDDPNLPRKLRLWLAHLVQLPPDLPTGKLFLMSSLNGPLRVVDGVFLALQLNHRLLLYHRAHNVTVVLLDDQAF</sequence>
<reference evidence="1" key="1">
    <citation type="submission" date="2020-11" db="EMBL/GenBank/DDBJ databases">
        <authorList>
            <consortium name="DOE Joint Genome Institute"/>
            <person name="Ahrendt S."/>
            <person name="Riley R."/>
            <person name="Andreopoulos W."/>
            <person name="Labutti K."/>
            <person name="Pangilinan J."/>
            <person name="Ruiz-Duenas F.J."/>
            <person name="Barrasa J.M."/>
            <person name="Sanchez-Garcia M."/>
            <person name="Camarero S."/>
            <person name="Miyauchi S."/>
            <person name="Serrano A."/>
            <person name="Linde D."/>
            <person name="Babiker R."/>
            <person name="Drula E."/>
            <person name="Ayuso-Fernandez I."/>
            <person name="Pacheco R."/>
            <person name="Padilla G."/>
            <person name="Ferreira P."/>
            <person name="Barriuso J."/>
            <person name="Kellner H."/>
            <person name="Castanera R."/>
            <person name="Alfaro M."/>
            <person name="Ramirez L."/>
            <person name="Pisabarro A.G."/>
            <person name="Kuo A."/>
            <person name="Tritt A."/>
            <person name="Lipzen A."/>
            <person name="He G."/>
            <person name="Yan M."/>
            <person name="Ng V."/>
            <person name="Cullen D."/>
            <person name="Martin F."/>
            <person name="Rosso M.-N."/>
            <person name="Henrissat B."/>
            <person name="Hibbett D."/>
            <person name="Martinez A.T."/>
            <person name="Grigoriev I.V."/>
        </authorList>
    </citation>
    <scope>NUCLEOTIDE SEQUENCE</scope>
    <source>
        <strain evidence="1">AH 40177</strain>
    </source>
</reference>
<proteinExistence type="predicted"/>
<dbReference type="OrthoDB" id="2393824at2759"/>
<comment type="caution">
    <text evidence="1">The sequence shown here is derived from an EMBL/GenBank/DDBJ whole genome shotgun (WGS) entry which is preliminary data.</text>
</comment>
<accession>A0A9P5PSB0</accession>
<name>A0A9P5PSB0_9AGAR</name>
<dbReference type="Proteomes" id="UP000772434">
    <property type="component" value="Unassembled WGS sequence"/>
</dbReference>
<evidence type="ECO:0000313" key="2">
    <source>
        <dbReference type="Proteomes" id="UP000772434"/>
    </source>
</evidence>